<dbReference type="OrthoDB" id="272985at2759"/>
<dbReference type="InterPro" id="IPR051055">
    <property type="entry name" value="PIF1_helicase"/>
</dbReference>
<dbReference type="PANTHER" id="PTHR47642:SF7">
    <property type="entry name" value="ATP-DEPENDENT DNA HELICASE PIF1"/>
    <property type="match status" value="1"/>
</dbReference>
<dbReference type="Pfam" id="PF21530">
    <property type="entry name" value="Pif1_2B_dom"/>
    <property type="match status" value="1"/>
</dbReference>
<dbReference type="CDD" id="cd18809">
    <property type="entry name" value="SF1_C_RecD"/>
    <property type="match status" value="1"/>
</dbReference>
<dbReference type="GO" id="GO:0000723">
    <property type="term" value="P:telomere maintenance"/>
    <property type="evidence" value="ECO:0007669"/>
    <property type="project" value="InterPro"/>
</dbReference>
<dbReference type="GO" id="GO:0016887">
    <property type="term" value="F:ATP hydrolysis activity"/>
    <property type="evidence" value="ECO:0007669"/>
    <property type="project" value="RHEA"/>
</dbReference>
<evidence type="ECO:0000256" key="2">
    <source>
        <dbReference type="RuleBase" id="RU363044"/>
    </source>
</evidence>
<feature type="region of interest" description="Disordered" evidence="3">
    <location>
        <begin position="196"/>
        <end position="215"/>
    </location>
</feature>
<protein>
    <recommendedName>
        <fullName evidence="2">ATP-dependent DNA helicase</fullName>
        <ecNumber evidence="2">5.6.2.3</ecNumber>
    </recommendedName>
</protein>
<evidence type="ECO:0000256" key="3">
    <source>
        <dbReference type="SAM" id="MobiDB-lite"/>
    </source>
</evidence>
<keyword evidence="2" id="KW-0234">DNA repair</keyword>
<feature type="non-terminal residue" evidence="7">
    <location>
        <position position="1"/>
    </location>
</feature>
<evidence type="ECO:0000313" key="7">
    <source>
        <dbReference type="EMBL" id="PAA73614.1"/>
    </source>
</evidence>
<organism evidence="7 8">
    <name type="scientific">Macrostomum lignano</name>
    <dbReference type="NCBI Taxonomy" id="282301"/>
    <lineage>
        <taxon>Eukaryota</taxon>
        <taxon>Metazoa</taxon>
        <taxon>Spiralia</taxon>
        <taxon>Lophotrochozoa</taxon>
        <taxon>Platyhelminthes</taxon>
        <taxon>Rhabditophora</taxon>
        <taxon>Macrostomorpha</taxon>
        <taxon>Macrostomida</taxon>
        <taxon>Macrostomidae</taxon>
        <taxon>Macrostomum</taxon>
    </lineage>
</organism>
<gene>
    <name evidence="7" type="ORF">BOX15_Mlig016105g2</name>
</gene>
<dbReference type="GO" id="GO:0006281">
    <property type="term" value="P:DNA repair"/>
    <property type="evidence" value="ECO:0007669"/>
    <property type="project" value="UniProtKB-KW"/>
</dbReference>
<evidence type="ECO:0000256" key="1">
    <source>
        <dbReference type="ARBA" id="ARBA00023242"/>
    </source>
</evidence>
<name>A0A267FK81_9PLAT</name>
<dbReference type="InterPro" id="IPR027417">
    <property type="entry name" value="P-loop_NTPase"/>
</dbReference>
<dbReference type="GO" id="GO:0043139">
    <property type="term" value="F:5'-3' DNA helicase activity"/>
    <property type="evidence" value="ECO:0007669"/>
    <property type="project" value="UniProtKB-EC"/>
</dbReference>
<keyword evidence="2" id="KW-0347">Helicase</keyword>
<proteinExistence type="inferred from homology"/>
<reference evidence="7 8" key="1">
    <citation type="submission" date="2017-06" db="EMBL/GenBank/DDBJ databases">
        <title>A platform for efficient transgenesis in Macrostomum lignano, a flatworm model organism for stem cell research.</title>
        <authorList>
            <person name="Berezikov E."/>
        </authorList>
    </citation>
    <scope>NUCLEOTIDE SEQUENCE [LARGE SCALE GENOMIC DNA]</scope>
    <source>
        <strain evidence="7">DV1</strain>
        <tissue evidence="7">Whole organism</tissue>
    </source>
</reference>
<dbReference type="GO" id="GO:0006310">
    <property type="term" value="P:DNA recombination"/>
    <property type="evidence" value="ECO:0007669"/>
    <property type="project" value="UniProtKB-KW"/>
</dbReference>
<accession>A0A267FK81</accession>
<dbReference type="FunFam" id="3.40.50.300:FF:000805">
    <property type="entry name" value="ATP-dependent DNA helicase PIF1"/>
    <property type="match status" value="1"/>
</dbReference>
<feature type="domain" description="PIF1/LRR1 pleckstrin homology" evidence="6">
    <location>
        <begin position="6"/>
        <end position="106"/>
    </location>
</feature>
<dbReference type="InterPro" id="IPR049163">
    <property type="entry name" value="Pif1-like_2B_dom"/>
</dbReference>
<evidence type="ECO:0000259" key="5">
    <source>
        <dbReference type="Pfam" id="PF21530"/>
    </source>
</evidence>
<comment type="similarity">
    <text evidence="2">Belongs to the helicase family.</text>
</comment>
<dbReference type="Pfam" id="PF25344">
    <property type="entry name" value="PH_LRR1"/>
    <property type="match status" value="1"/>
</dbReference>
<comment type="catalytic activity">
    <reaction evidence="2">
        <text>ATP + H2O = ADP + phosphate + H(+)</text>
        <dbReference type="Rhea" id="RHEA:13065"/>
        <dbReference type="ChEBI" id="CHEBI:15377"/>
        <dbReference type="ChEBI" id="CHEBI:15378"/>
        <dbReference type="ChEBI" id="CHEBI:30616"/>
        <dbReference type="ChEBI" id="CHEBI:43474"/>
        <dbReference type="ChEBI" id="CHEBI:456216"/>
        <dbReference type="EC" id="5.6.2.3"/>
    </reaction>
</comment>
<dbReference type="AlphaFoldDB" id="A0A267FK81"/>
<dbReference type="PANTHER" id="PTHR47642">
    <property type="entry name" value="ATP-DEPENDENT DNA HELICASE"/>
    <property type="match status" value="1"/>
</dbReference>
<dbReference type="InterPro" id="IPR057437">
    <property type="entry name" value="PIF1/LRR1_PH"/>
</dbReference>
<feature type="domain" description="DNA helicase Pif1-like DEAD-box helicase" evidence="4">
    <location>
        <begin position="227"/>
        <end position="423"/>
    </location>
</feature>
<dbReference type="EC" id="5.6.2.3" evidence="2"/>
<keyword evidence="8" id="KW-1185">Reference proteome</keyword>
<dbReference type="SUPFAM" id="SSF52540">
    <property type="entry name" value="P-loop containing nucleoside triphosphate hydrolases"/>
    <property type="match status" value="2"/>
</dbReference>
<keyword evidence="2" id="KW-0378">Hydrolase</keyword>
<keyword evidence="2" id="KW-0227">DNA damage</keyword>
<sequence>AAGCSVACTATLERLDPRLGSVQHSRRITGCQLTLQRDSHGELRLRLAAKTHSANLSAKGVVIFKKFWREGKCTLRLPSESAQLLLSNCPVDRLADFLKLLFVKQQCAASRQQRAAPLRQLQQHRQPALPQAETDISPVSAADLAAVRARQAAAAAAAAGSAASTATTPQRLQRKRPAVAPAASAAATAAMLQLPGFRPAGGTPPSLKGPRLDLLSSPLSAPGQHALTEEQAAVLDAVRSGVSVFYTGSAGTGKSVLLQRIVGMLPPDRTVVSASTGVAACQIGGQTLHSFAGVGDGSGGIERCVSRAASRPAVAEAWRRCRHLVIDEISMVDAEFFDCLDVVARTLRRSREPFGGIQLVLCGDFLQLPPVKPSDAKGRRFAFESSAWQRAVKATLQLRQVHRQADRKFVDLLTHIRYGRCEPRHSEMLRSTRRNLDESSANSDKDIVATQLCTHKRQVEAINQHQLRLLPTESVNFVAKDSMPAGLNSLLPSVPEKIELKIGAQVMLTRNLDLARGLVNGARGVVTGFSSERGSGPGWPVVRFVGGHERIVDQHEFAARVAGAEMPVIRRQVPLQLAWAISVHKSQGMTLDACRLYVSEAFEAGQVYVALSRCRSLESLSVANWDASCVRADERVLNFYRQLRECSG</sequence>
<feature type="region of interest" description="Disordered" evidence="3">
    <location>
        <begin position="159"/>
        <end position="180"/>
    </location>
</feature>
<dbReference type="EMBL" id="NIVC01001003">
    <property type="protein sequence ID" value="PAA73614.1"/>
    <property type="molecule type" value="Genomic_DNA"/>
</dbReference>
<dbReference type="CDD" id="cd18037">
    <property type="entry name" value="DEXSc_Pif1_like"/>
    <property type="match status" value="1"/>
</dbReference>
<dbReference type="Pfam" id="PF05970">
    <property type="entry name" value="PIF1"/>
    <property type="match status" value="1"/>
</dbReference>
<dbReference type="Gene3D" id="3.40.50.300">
    <property type="entry name" value="P-loop containing nucleotide triphosphate hydrolases"/>
    <property type="match status" value="1"/>
</dbReference>
<evidence type="ECO:0000259" key="6">
    <source>
        <dbReference type="Pfam" id="PF25344"/>
    </source>
</evidence>
<dbReference type="Proteomes" id="UP000215902">
    <property type="component" value="Unassembled WGS sequence"/>
</dbReference>
<evidence type="ECO:0000259" key="4">
    <source>
        <dbReference type="Pfam" id="PF05970"/>
    </source>
</evidence>
<dbReference type="GO" id="GO:0005524">
    <property type="term" value="F:ATP binding"/>
    <property type="evidence" value="ECO:0007669"/>
    <property type="project" value="UniProtKB-KW"/>
</dbReference>
<keyword evidence="1" id="KW-0539">Nucleus</keyword>
<keyword evidence="2" id="KW-0067">ATP-binding</keyword>
<evidence type="ECO:0000313" key="8">
    <source>
        <dbReference type="Proteomes" id="UP000215902"/>
    </source>
</evidence>
<comment type="caution">
    <text evidence="7">The sequence shown here is derived from an EMBL/GenBank/DDBJ whole genome shotgun (WGS) entry which is preliminary data.</text>
</comment>
<dbReference type="STRING" id="282301.A0A267FK81"/>
<dbReference type="InterPro" id="IPR010285">
    <property type="entry name" value="DNA_helicase_pif1-like_DEAD"/>
</dbReference>
<keyword evidence="2" id="KW-0547">Nucleotide-binding</keyword>
<comment type="cofactor">
    <cofactor evidence="2">
        <name>Mg(2+)</name>
        <dbReference type="ChEBI" id="CHEBI:18420"/>
    </cofactor>
</comment>
<keyword evidence="2" id="KW-0233">DNA recombination</keyword>
<feature type="domain" description="DNA helicase Pif1-like 2B" evidence="5">
    <location>
        <begin position="496"/>
        <end position="529"/>
    </location>
</feature>